<dbReference type="PANTHER" id="PTHR43767:SF1">
    <property type="entry name" value="NONRIBOSOMAL PEPTIDE SYNTHASE PES1 (EUROFUNG)-RELATED"/>
    <property type="match status" value="1"/>
</dbReference>
<reference evidence="3 4" key="1">
    <citation type="journal article" date="2010" name="ChemBioChem">
        <title>Cloning and characterization of the biosynthetic gene cluster of 16-membered macrolide antibiotic FD-891: involvement of a dual functional cytochrome P450 monooxygenase catalyzing epoxidation and hydroxylation.</title>
        <authorList>
            <person name="Kudo F."/>
            <person name="Motegi A."/>
            <person name="Mizoue K."/>
            <person name="Eguchi T."/>
        </authorList>
    </citation>
    <scope>NUCLEOTIDE SEQUENCE [LARGE SCALE GENOMIC DNA]</scope>
    <source>
        <strain evidence="3 4">A-8890</strain>
    </source>
</reference>
<dbReference type="InterPro" id="IPR042099">
    <property type="entry name" value="ANL_N_sf"/>
</dbReference>
<dbReference type="InterPro" id="IPR025110">
    <property type="entry name" value="AMP-bd_C"/>
</dbReference>
<dbReference type="EMBL" id="AP018448">
    <property type="protein sequence ID" value="BBC31821.1"/>
    <property type="molecule type" value="Genomic_DNA"/>
</dbReference>
<dbReference type="InterPro" id="IPR050237">
    <property type="entry name" value="ATP-dep_AMP-bd_enzyme"/>
</dbReference>
<dbReference type="InterPro" id="IPR000873">
    <property type="entry name" value="AMP-dep_synth/lig_dom"/>
</dbReference>
<reference evidence="3 4" key="2">
    <citation type="journal article" date="2023" name="ChemBioChem">
        <title>Acyltransferase Domain Exchange between Two Independent Type I Polyketide Synthases in the Same Producer Strain of Macrolide Antibiotics.</title>
        <authorList>
            <person name="Kudo F."/>
            <person name="Kishikawa K."/>
            <person name="Tsuboi K."/>
            <person name="Kido T."/>
            <person name="Usui T."/>
            <person name="Hashimoto J."/>
            <person name="Shin-Ya K."/>
            <person name="Miyanaga A."/>
            <person name="Eguchi T."/>
        </authorList>
    </citation>
    <scope>NUCLEOTIDE SEQUENCE [LARGE SCALE GENOMIC DNA]</scope>
    <source>
        <strain evidence="3 4">A-8890</strain>
    </source>
</reference>
<evidence type="ECO:0000259" key="1">
    <source>
        <dbReference type="Pfam" id="PF00501"/>
    </source>
</evidence>
<dbReference type="Gene3D" id="3.40.50.12780">
    <property type="entry name" value="N-terminal domain of ligase-like"/>
    <property type="match status" value="1"/>
</dbReference>
<dbReference type="Proteomes" id="UP001321542">
    <property type="component" value="Chromosome"/>
</dbReference>
<dbReference type="SUPFAM" id="SSF56801">
    <property type="entry name" value="Acetyl-CoA synthetase-like"/>
    <property type="match status" value="1"/>
</dbReference>
<feature type="domain" description="AMP-dependent synthetase/ligase" evidence="1">
    <location>
        <begin position="8"/>
        <end position="352"/>
    </location>
</feature>
<evidence type="ECO:0000259" key="2">
    <source>
        <dbReference type="Pfam" id="PF13193"/>
    </source>
</evidence>
<dbReference type="Gene3D" id="3.30.300.30">
    <property type="match status" value="1"/>
</dbReference>
<keyword evidence="4" id="KW-1185">Reference proteome</keyword>
<protein>
    <submittedName>
        <fullName evidence="3">Uncharacterized protein</fullName>
    </submittedName>
</protein>
<dbReference type="Pfam" id="PF00501">
    <property type="entry name" value="AMP-binding"/>
    <property type="match status" value="1"/>
</dbReference>
<gene>
    <name evidence="3" type="ORF">SGFS_031150</name>
</gene>
<dbReference type="InterPro" id="IPR045851">
    <property type="entry name" value="AMP-bd_C_sf"/>
</dbReference>
<accession>A0ABM7F7E0</accession>
<dbReference type="PROSITE" id="PS00455">
    <property type="entry name" value="AMP_BINDING"/>
    <property type="match status" value="1"/>
</dbReference>
<dbReference type="InterPro" id="IPR020845">
    <property type="entry name" value="AMP-binding_CS"/>
</dbReference>
<evidence type="ECO:0000313" key="4">
    <source>
        <dbReference type="Proteomes" id="UP001321542"/>
    </source>
</evidence>
<dbReference type="PANTHER" id="PTHR43767">
    <property type="entry name" value="LONG-CHAIN-FATTY-ACID--COA LIGASE"/>
    <property type="match status" value="1"/>
</dbReference>
<dbReference type="Pfam" id="PF13193">
    <property type="entry name" value="AMP-binding_C"/>
    <property type="match status" value="1"/>
</dbReference>
<proteinExistence type="predicted"/>
<feature type="domain" description="AMP-binding enzyme C-terminal" evidence="2">
    <location>
        <begin position="402"/>
        <end position="476"/>
    </location>
</feature>
<organism evidence="3 4">
    <name type="scientific">Streptomyces graminofaciens</name>
    <dbReference type="NCBI Taxonomy" id="68212"/>
    <lineage>
        <taxon>Bacteria</taxon>
        <taxon>Bacillati</taxon>
        <taxon>Actinomycetota</taxon>
        <taxon>Actinomycetes</taxon>
        <taxon>Kitasatosporales</taxon>
        <taxon>Streptomycetaceae</taxon>
        <taxon>Streptomyces</taxon>
    </lineage>
</organism>
<evidence type="ECO:0000313" key="3">
    <source>
        <dbReference type="EMBL" id="BBC31821.1"/>
    </source>
</evidence>
<name>A0ABM7F7E0_9ACTN</name>
<sequence length="492" mass="52614">MDSLIVSACNRFGAEPAILGGDAEMSYRQLLSSSQEIASRLKSTGVGPGDAVALVVANRPGDIATQLGVWLAGGTVVPLNHTLPPNAVRRVLRRSGARWVVSCEDTFLLDGYQQRSPHTKRWAEGIHAVVPDVDDEPVSVRRDTALVAFSSGSTGEPKAIELSHAAFANKLLAIQSVLRFEAGQRALQVLQLNFTFGQWTSLLTLLTGGVLELMPSFSPRRTHARLGRGDVDRVAVVPTMLRMLLRMRESDPVAAATGRVGVGPKLWIAGGEPLSAGLGRKVRQHYPGSSITDVYGLSETSTSDLILRAEDYQDGAGTIGTPCPGVVCRIDAAPGEAGEIQIKTPFLMSGYLGFDDATHRAVPDGWFRTGDIGRIRSDGRVELVGRAKSMISRGAVKVSPLEIEAAYAGNAAWTDCLAVGVPDDVLGEKIHLLIARTGASVDAEELRQWAKDHLEPGKIPDAFHLVDEIPQGETGKVDRRAAAILATQMSRT</sequence>